<comment type="caution">
    <text evidence="2">The sequence shown here is derived from an EMBL/GenBank/DDBJ whole genome shotgun (WGS) entry which is preliminary data.</text>
</comment>
<reference evidence="2 3" key="1">
    <citation type="journal article" date="2022" name="Nat. Plants">
        <title>Genomes of leafy and leafless Platanthera orchids illuminate the evolution of mycoheterotrophy.</title>
        <authorList>
            <person name="Li M.H."/>
            <person name="Liu K.W."/>
            <person name="Li Z."/>
            <person name="Lu H.C."/>
            <person name="Ye Q.L."/>
            <person name="Zhang D."/>
            <person name="Wang J.Y."/>
            <person name="Li Y.F."/>
            <person name="Zhong Z.M."/>
            <person name="Liu X."/>
            <person name="Yu X."/>
            <person name="Liu D.K."/>
            <person name="Tu X.D."/>
            <person name="Liu B."/>
            <person name="Hao Y."/>
            <person name="Liao X.Y."/>
            <person name="Jiang Y.T."/>
            <person name="Sun W.H."/>
            <person name="Chen J."/>
            <person name="Chen Y.Q."/>
            <person name="Ai Y."/>
            <person name="Zhai J.W."/>
            <person name="Wu S.S."/>
            <person name="Zhou Z."/>
            <person name="Hsiao Y.Y."/>
            <person name="Wu W.L."/>
            <person name="Chen Y.Y."/>
            <person name="Lin Y.F."/>
            <person name="Hsu J.L."/>
            <person name="Li C.Y."/>
            <person name="Wang Z.W."/>
            <person name="Zhao X."/>
            <person name="Zhong W.Y."/>
            <person name="Ma X.K."/>
            <person name="Ma L."/>
            <person name="Huang J."/>
            <person name="Chen G.Z."/>
            <person name="Huang M.Z."/>
            <person name="Huang L."/>
            <person name="Peng D.H."/>
            <person name="Luo Y.B."/>
            <person name="Zou S.Q."/>
            <person name="Chen S.P."/>
            <person name="Lan S."/>
            <person name="Tsai W.C."/>
            <person name="Van de Peer Y."/>
            <person name="Liu Z.J."/>
        </authorList>
    </citation>
    <scope>NUCLEOTIDE SEQUENCE [LARGE SCALE GENOMIC DNA]</scope>
    <source>
        <strain evidence="2">Lor287</strain>
    </source>
</reference>
<gene>
    <name evidence="2" type="ORF">KSP39_PZI000985</name>
</gene>
<feature type="region of interest" description="Disordered" evidence="1">
    <location>
        <begin position="1"/>
        <end position="36"/>
    </location>
</feature>
<sequence length="115" mass="12868">MQRSSLTRKDSKSASMQTTSTESFNGVSSSQPTYSELNVHAGRSDILQNQQYTNESADLLQKEIVYLNKSGKTLHDSSRIQIEEPGGGCMHKTLIVDNRKEAFSTELNQERGEKK</sequence>
<dbReference type="EMBL" id="JBBWWQ010000001">
    <property type="protein sequence ID" value="KAK8957561.1"/>
    <property type="molecule type" value="Genomic_DNA"/>
</dbReference>
<evidence type="ECO:0000313" key="3">
    <source>
        <dbReference type="Proteomes" id="UP001418222"/>
    </source>
</evidence>
<organism evidence="2 3">
    <name type="scientific">Platanthera zijinensis</name>
    <dbReference type="NCBI Taxonomy" id="2320716"/>
    <lineage>
        <taxon>Eukaryota</taxon>
        <taxon>Viridiplantae</taxon>
        <taxon>Streptophyta</taxon>
        <taxon>Embryophyta</taxon>
        <taxon>Tracheophyta</taxon>
        <taxon>Spermatophyta</taxon>
        <taxon>Magnoliopsida</taxon>
        <taxon>Liliopsida</taxon>
        <taxon>Asparagales</taxon>
        <taxon>Orchidaceae</taxon>
        <taxon>Orchidoideae</taxon>
        <taxon>Orchideae</taxon>
        <taxon>Orchidinae</taxon>
        <taxon>Platanthera</taxon>
    </lineage>
</organism>
<feature type="compositionally biased region" description="Polar residues" evidence="1">
    <location>
        <begin position="13"/>
        <end position="36"/>
    </location>
</feature>
<dbReference type="AlphaFoldDB" id="A0AAP0C175"/>
<accession>A0AAP0C175</accession>
<keyword evidence="3" id="KW-1185">Reference proteome</keyword>
<protein>
    <submittedName>
        <fullName evidence="2">Uncharacterized protein</fullName>
    </submittedName>
</protein>
<evidence type="ECO:0000256" key="1">
    <source>
        <dbReference type="SAM" id="MobiDB-lite"/>
    </source>
</evidence>
<proteinExistence type="predicted"/>
<dbReference type="Proteomes" id="UP001418222">
    <property type="component" value="Unassembled WGS sequence"/>
</dbReference>
<name>A0AAP0C175_9ASPA</name>
<evidence type="ECO:0000313" key="2">
    <source>
        <dbReference type="EMBL" id="KAK8957561.1"/>
    </source>
</evidence>